<protein>
    <submittedName>
        <fullName evidence="4">Prenyltransferase-like</fullName>
    </submittedName>
</protein>
<keyword evidence="2" id="KW-0812">Transmembrane</keyword>
<dbReference type="AlphaFoldDB" id="A0AAE3KE04"/>
<feature type="transmembrane region" description="Helical" evidence="2">
    <location>
        <begin position="810"/>
        <end position="831"/>
    </location>
</feature>
<sequence>MSGRFRALTLLAAALLLGVVASTGTATAARDQSAASAAARWLATRLSPEGTYADPRGGALPDHGLMIDALFAMYATNNAALAAPIVSYLDDQGHASDYFTWDGLVPGMGYDAIIVGGAAAKTLLAAEVSGRDPRNFDGTDMVAETTAAIMRSGPDRGRVSNYSKNPDLAGVVSNEANVFGQALAVIGLAVAGANDRLAIDTLLTQQCAEGYFRIFFTYIPTTEVGEHVTPAGQKVSTCEEGKAFGKSAPDGDTTGIALSALLAAREAGATGLDEPIARTTAWLTGHQDAGGGWGGGVNTEAPNTNSTGLITQALADAGGADAAVARGVAYLKSAQVTTADAGTALAGEVGAVALNPASYQAARTGGIVGVDTWIRAGAQAALGLAQVGFADLARHRLPPDQPPPPDTTVPSAPATPSGTAGTTTPAPVPPATTPPARRAGNPAPPPGSPPGRVRTPATPVAQPSAPTPAGRLGAYLAGAFVDGDHVEVTQDGATYVDYDATAEAVLALRTLGEQPEAVQRATHFLLRPESIDAYAHGVPYEQADAAYAEPLAKLQLIARFARADAGAPADLPGTTGRLAAELAALRTEDGRFVDTGSFADTGQTTRRQAWAIAATVAAGDARNARVAAERLLGVRCADGTFPVDLRTEDCPTGELAATAAAVTALNLREPSAGQTGDTAPADWPPQRAAALTDAARALTARTDGDGLVPGADGQPDIGLSSTAAAGRQALGLDTSATARSLGALLLPGGGLGAPGGDADFATSLAAAPGLAGRSWINADNSPVAAAVRLPLAEAIAAQPVSQPAGAARAMPWWATTALGGVAVAVALGFALHRVRARKASRPRTWG</sequence>
<evidence type="ECO:0000256" key="2">
    <source>
        <dbReference type="SAM" id="Phobius"/>
    </source>
</evidence>
<evidence type="ECO:0000313" key="4">
    <source>
        <dbReference type="EMBL" id="MCP2163372.1"/>
    </source>
</evidence>
<evidence type="ECO:0000313" key="5">
    <source>
        <dbReference type="Proteomes" id="UP001206128"/>
    </source>
</evidence>
<keyword evidence="2" id="KW-0472">Membrane</keyword>
<name>A0AAE3KE04_9PSEU</name>
<dbReference type="RefSeq" id="WP_253765947.1">
    <property type="nucleotide sequence ID" value="NZ_JAMTCK010000001.1"/>
</dbReference>
<feature type="signal peptide" evidence="3">
    <location>
        <begin position="1"/>
        <end position="28"/>
    </location>
</feature>
<evidence type="ECO:0000256" key="1">
    <source>
        <dbReference type="SAM" id="MobiDB-lite"/>
    </source>
</evidence>
<feature type="region of interest" description="Disordered" evidence="1">
    <location>
        <begin position="394"/>
        <end position="468"/>
    </location>
</feature>
<dbReference type="Proteomes" id="UP001206128">
    <property type="component" value="Unassembled WGS sequence"/>
</dbReference>
<proteinExistence type="predicted"/>
<keyword evidence="2" id="KW-1133">Transmembrane helix</keyword>
<dbReference type="InterPro" id="IPR008930">
    <property type="entry name" value="Terpenoid_cyclase/PrenylTrfase"/>
</dbReference>
<feature type="compositionally biased region" description="Low complexity" evidence="1">
    <location>
        <begin position="408"/>
        <end position="425"/>
    </location>
</feature>
<evidence type="ECO:0000256" key="3">
    <source>
        <dbReference type="SAM" id="SignalP"/>
    </source>
</evidence>
<dbReference type="Gene3D" id="1.50.10.20">
    <property type="match status" value="2"/>
</dbReference>
<dbReference type="EMBL" id="JAMTCK010000001">
    <property type="protein sequence ID" value="MCP2163372.1"/>
    <property type="molecule type" value="Genomic_DNA"/>
</dbReference>
<comment type="caution">
    <text evidence="4">The sequence shown here is derived from an EMBL/GenBank/DDBJ whole genome shotgun (WGS) entry which is preliminary data.</text>
</comment>
<reference evidence="4" key="1">
    <citation type="submission" date="2022-06" db="EMBL/GenBank/DDBJ databases">
        <title>Genomic Encyclopedia of Archaeal and Bacterial Type Strains, Phase II (KMG-II): from individual species to whole genera.</title>
        <authorList>
            <person name="Goeker M."/>
        </authorList>
    </citation>
    <scope>NUCLEOTIDE SEQUENCE</scope>
    <source>
        <strain evidence="4">DSM 43935</strain>
    </source>
</reference>
<dbReference type="SUPFAM" id="SSF48239">
    <property type="entry name" value="Terpenoid cyclases/Protein prenyltransferases"/>
    <property type="match status" value="2"/>
</dbReference>
<keyword evidence="5" id="KW-1185">Reference proteome</keyword>
<gene>
    <name evidence="4" type="ORF">LX83_000212</name>
</gene>
<accession>A0AAE3KE04</accession>
<feature type="chain" id="PRO_5042024095" evidence="3">
    <location>
        <begin position="29"/>
        <end position="846"/>
    </location>
</feature>
<keyword evidence="3" id="KW-0732">Signal</keyword>
<organism evidence="4 5">
    <name type="scientific">Goodfellowiella coeruleoviolacea</name>
    <dbReference type="NCBI Taxonomy" id="334858"/>
    <lineage>
        <taxon>Bacteria</taxon>
        <taxon>Bacillati</taxon>
        <taxon>Actinomycetota</taxon>
        <taxon>Actinomycetes</taxon>
        <taxon>Pseudonocardiales</taxon>
        <taxon>Pseudonocardiaceae</taxon>
        <taxon>Goodfellowiella</taxon>
    </lineage>
</organism>